<proteinExistence type="predicted"/>
<organism evidence="1 2">
    <name type="scientific">Anisodus tanguticus</name>
    <dbReference type="NCBI Taxonomy" id="243964"/>
    <lineage>
        <taxon>Eukaryota</taxon>
        <taxon>Viridiplantae</taxon>
        <taxon>Streptophyta</taxon>
        <taxon>Embryophyta</taxon>
        <taxon>Tracheophyta</taxon>
        <taxon>Spermatophyta</taxon>
        <taxon>Magnoliopsida</taxon>
        <taxon>eudicotyledons</taxon>
        <taxon>Gunneridae</taxon>
        <taxon>Pentapetalae</taxon>
        <taxon>asterids</taxon>
        <taxon>lamiids</taxon>
        <taxon>Solanales</taxon>
        <taxon>Solanaceae</taxon>
        <taxon>Solanoideae</taxon>
        <taxon>Hyoscyameae</taxon>
        <taxon>Anisodus</taxon>
    </lineage>
</organism>
<sequence length="85" mass="9443">MRYSEEGVWVQFTVLILNDTKVDYGTSLFSGFYSRGPPATLLAHVLDVLVGSIPCMNYDSWVVYAPKGEFSSSVDPTVFSAWRGI</sequence>
<dbReference type="AlphaFoldDB" id="A0AAE1SGU1"/>
<evidence type="ECO:0000313" key="1">
    <source>
        <dbReference type="EMBL" id="KAK4369750.1"/>
    </source>
</evidence>
<reference evidence="1" key="1">
    <citation type="submission" date="2023-12" db="EMBL/GenBank/DDBJ databases">
        <title>Genome assembly of Anisodus tanguticus.</title>
        <authorList>
            <person name="Wang Y.-J."/>
        </authorList>
    </citation>
    <scope>NUCLEOTIDE SEQUENCE</scope>
    <source>
        <strain evidence="1">KB-2021</strain>
        <tissue evidence="1">Leaf</tissue>
    </source>
</reference>
<comment type="caution">
    <text evidence="1">The sequence shown here is derived from an EMBL/GenBank/DDBJ whole genome shotgun (WGS) entry which is preliminary data.</text>
</comment>
<keyword evidence="2" id="KW-1185">Reference proteome</keyword>
<gene>
    <name evidence="1" type="ORF">RND71_009225</name>
</gene>
<evidence type="ECO:0000313" key="2">
    <source>
        <dbReference type="Proteomes" id="UP001291623"/>
    </source>
</evidence>
<name>A0AAE1SGU1_9SOLA</name>
<accession>A0AAE1SGU1</accession>
<dbReference type="Proteomes" id="UP001291623">
    <property type="component" value="Unassembled WGS sequence"/>
</dbReference>
<dbReference type="EMBL" id="JAVYJV010000005">
    <property type="protein sequence ID" value="KAK4369750.1"/>
    <property type="molecule type" value="Genomic_DNA"/>
</dbReference>
<protein>
    <submittedName>
        <fullName evidence="1">Uncharacterized protein</fullName>
    </submittedName>
</protein>